<organism evidence="1 2">
    <name type="scientific">Paenibacillus sophorae</name>
    <dbReference type="NCBI Taxonomy" id="1333845"/>
    <lineage>
        <taxon>Bacteria</taxon>
        <taxon>Bacillati</taxon>
        <taxon>Bacillota</taxon>
        <taxon>Bacilli</taxon>
        <taxon>Bacillales</taxon>
        <taxon>Paenibacillaceae</taxon>
        <taxon>Paenibacillus</taxon>
    </lineage>
</organism>
<evidence type="ECO:0008006" key="3">
    <source>
        <dbReference type="Google" id="ProtNLM"/>
    </source>
</evidence>
<sequence length="67" mass="7406">MVKMNVGQIIEIVYIDKAGRITQRKIEVKGIREGRIRATCLTTGAPRVFLDSSILAWQPAGARHDVG</sequence>
<reference evidence="1 2" key="1">
    <citation type="submission" date="2021-06" db="EMBL/GenBank/DDBJ databases">
        <title>Whole genome sequence of Paenibacillus sophorae DSM23020 for comparative genomics.</title>
        <authorList>
            <person name="Kim M.-J."/>
            <person name="Lee G."/>
            <person name="Shin J.-H."/>
        </authorList>
    </citation>
    <scope>NUCLEOTIDE SEQUENCE [LARGE SCALE GENOMIC DNA]</scope>
    <source>
        <strain evidence="1 2">DSM 23020</strain>
    </source>
</reference>
<keyword evidence="2" id="KW-1185">Reference proteome</keyword>
<evidence type="ECO:0000313" key="1">
    <source>
        <dbReference type="EMBL" id="QWU18177.1"/>
    </source>
</evidence>
<protein>
    <recommendedName>
        <fullName evidence="3">WYL domain-containing protein</fullName>
    </recommendedName>
</protein>
<gene>
    <name evidence="1" type="ORF">KP014_05385</name>
</gene>
<dbReference type="EMBL" id="CP076607">
    <property type="protein sequence ID" value="QWU18177.1"/>
    <property type="molecule type" value="Genomic_DNA"/>
</dbReference>
<proteinExistence type="predicted"/>
<dbReference type="Proteomes" id="UP000683429">
    <property type="component" value="Chromosome"/>
</dbReference>
<evidence type="ECO:0000313" key="2">
    <source>
        <dbReference type="Proteomes" id="UP000683429"/>
    </source>
</evidence>
<name>A0ABX8HKE7_9BACL</name>
<accession>A0ABX8HKE7</accession>